<organism evidence="2 3">
    <name type="scientific">Candidimonas nitroreducens</name>
    <dbReference type="NCBI Taxonomy" id="683354"/>
    <lineage>
        <taxon>Bacteria</taxon>
        <taxon>Pseudomonadati</taxon>
        <taxon>Pseudomonadota</taxon>
        <taxon>Betaproteobacteria</taxon>
        <taxon>Burkholderiales</taxon>
        <taxon>Alcaligenaceae</taxon>
        <taxon>Candidimonas</taxon>
    </lineage>
</organism>
<protein>
    <submittedName>
        <fullName evidence="2">Uncharacterized protein</fullName>
    </submittedName>
</protein>
<dbReference type="RefSeq" id="WP_088601343.1">
    <property type="nucleotide sequence ID" value="NZ_NJIH01000001.1"/>
</dbReference>
<dbReference type="Proteomes" id="UP000214603">
    <property type="component" value="Unassembled WGS sequence"/>
</dbReference>
<feature type="chain" id="PRO_5012578657" evidence="1">
    <location>
        <begin position="39"/>
        <end position="144"/>
    </location>
</feature>
<dbReference type="EMBL" id="NJIH01000001">
    <property type="protein sequence ID" value="OWT66215.1"/>
    <property type="molecule type" value="Genomic_DNA"/>
</dbReference>
<evidence type="ECO:0000313" key="3">
    <source>
        <dbReference type="Proteomes" id="UP000214603"/>
    </source>
</evidence>
<dbReference type="AlphaFoldDB" id="A0A225MYB5"/>
<evidence type="ECO:0000256" key="1">
    <source>
        <dbReference type="SAM" id="SignalP"/>
    </source>
</evidence>
<comment type="caution">
    <text evidence="2">The sequence shown here is derived from an EMBL/GenBank/DDBJ whole genome shotgun (WGS) entry which is preliminary data.</text>
</comment>
<reference evidence="3" key="1">
    <citation type="submission" date="2017-06" db="EMBL/GenBank/DDBJ databases">
        <title>Herbaspirillum phytohormonus sp. nov., isolated from the root nodule of Robinia pseudoacacia in lead-zinc mine.</title>
        <authorList>
            <person name="Fan M."/>
            <person name="Lin Y."/>
        </authorList>
    </citation>
    <scope>NUCLEOTIDE SEQUENCE [LARGE SCALE GENOMIC DNA]</scope>
    <source>
        <strain evidence="3">SC-089</strain>
    </source>
</reference>
<evidence type="ECO:0000313" key="2">
    <source>
        <dbReference type="EMBL" id="OWT66215.1"/>
    </source>
</evidence>
<gene>
    <name evidence="2" type="ORF">CEY11_00235</name>
</gene>
<sequence>MNHTQIPGQPKRSAQRGFAACAVLAMAAGLTFATVSMADSSGIGTYAPIGSFTPVAPYGQGLSSDSQKWPALTFSSGMSSSSHNDASQSGVALHTLGDSVLARNIQVGLAAGNTAVLTGSSSSFISTGNTNSASQTSNVVLLGK</sequence>
<proteinExistence type="predicted"/>
<accession>A0A225MYB5</accession>
<keyword evidence="3" id="KW-1185">Reference proteome</keyword>
<keyword evidence="1" id="KW-0732">Signal</keyword>
<name>A0A225MYB5_9BURK</name>
<feature type="signal peptide" evidence="1">
    <location>
        <begin position="1"/>
        <end position="38"/>
    </location>
</feature>